<dbReference type="GO" id="GO:0005634">
    <property type="term" value="C:nucleus"/>
    <property type="evidence" value="ECO:0007669"/>
    <property type="project" value="UniProtKB-SubCell"/>
</dbReference>
<dbReference type="PANTHER" id="PTHR16515:SF66">
    <property type="entry name" value="C2H2-TYPE DOMAIN-CONTAINING PROTEIN"/>
    <property type="match status" value="1"/>
</dbReference>
<keyword evidence="6" id="KW-0539">Nucleus</keyword>
<dbReference type="PROSITE" id="PS00028">
    <property type="entry name" value="ZINC_FINGER_C2H2_1"/>
    <property type="match status" value="4"/>
</dbReference>
<dbReference type="SMART" id="SM00355">
    <property type="entry name" value="ZnF_C2H2"/>
    <property type="match status" value="4"/>
</dbReference>
<reference evidence="10" key="2">
    <citation type="submission" date="2025-09" db="UniProtKB">
        <authorList>
            <consortium name="Ensembl"/>
        </authorList>
    </citation>
    <scope>IDENTIFICATION</scope>
</reference>
<feature type="domain" description="C2H2-type" evidence="9">
    <location>
        <begin position="107"/>
        <end position="134"/>
    </location>
</feature>
<keyword evidence="4 7" id="KW-0863">Zinc-finger</keyword>
<dbReference type="PANTHER" id="PTHR16515">
    <property type="entry name" value="PR DOMAIN ZINC FINGER PROTEIN"/>
    <property type="match status" value="1"/>
</dbReference>
<dbReference type="InterPro" id="IPR036236">
    <property type="entry name" value="Znf_C2H2_sf"/>
</dbReference>
<feature type="domain" description="C2H2-type" evidence="9">
    <location>
        <begin position="191"/>
        <end position="219"/>
    </location>
</feature>
<evidence type="ECO:0000256" key="4">
    <source>
        <dbReference type="ARBA" id="ARBA00022771"/>
    </source>
</evidence>
<feature type="region of interest" description="Disordered" evidence="8">
    <location>
        <begin position="32"/>
        <end position="62"/>
    </location>
</feature>
<evidence type="ECO:0000256" key="2">
    <source>
        <dbReference type="ARBA" id="ARBA00022723"/>
    </source>
</evidence>
<evidence type="ECO:0000256" key="8">
    <source>
        <dbReference type="SAM" id="MobiDB-lite"/>
    </source>
</evidence>
<evidence type="ECO:0000256" key="3">
    <source>
        <dbReference type="ARBA" id="ARBA00022737"/>
    </source>
</evidence>
<dbReference type="FunFam" id="3.30.160.60:FF:000358">
    <property type="entry name" value="zinc finger protein 24"/>
    <property type="match status" value="1"/>
</dbReference>
<evidence type="ECO:0000256" key="1">
    <source>
        <dbReference type="ARBA" id="ARBA00004123"/>
    </source>
</evidence>
<evidence type="ECO:0000313" key="10">
    <source>
        <dbReference type="Ensembl" id="ENSNMLP00000030818.1"/>
    </source>
</evidence>
<feature type="domain" description="C2H2-type" evidence="9">
    <location>
        <begin position="163"/>
        <end position="190"/>
    </location>
</feature>
<dbReference type="FunFam" id="3.30.160.60:FF:000145">
    <property type="entry name" value="Zinc finger protein 574"/>
    <property type="match status" value="1"/>
</dbReference>
<dbReference type="Pfam" id="PF13465">
    <property type="entry name" value="zf-H2C2_2"/>
    <property type="match status" value="1"/>
</dbReference>
<dbReference type="InterPro" id="IPR013087">
    <property type="entry name" value="Znf_C2H2_type"/>
</dbReference>
<evidence type="ECO:0000259" key="9">
    <source>
        <dbReference type="PROSITE" id="PS50157"/>
    </source>
</evidence>
<dbReference type="GO" id="GO:0008270">
    <property type="term" value="F:zinc ion binding"/>
    <property type="evidence" value="ECO:0007669"/>
    <property type="project" value="UniProtKB-KW"/>
</dbReference>
<organism evidence="10 11">
    <name type="scientific">Neogobius melanostomus</name>
    <name type="common">round goby</name>
    <dbReference type="NCBI Taxonomy" id="47308"/>
    <lineage>
        <taxon>Eukaryota</taxon>
        <taxon>Metazoa</taxon>
        <taxon>Chordata</taxon>
        <taxon>Craniata</taxon>
        <taxon>Vertebrata</taxon>
        <taxon>Euteleostomi</taxon>
        <taxon>Actinopterygii</taxon>
        <taxon>Neopterygii</taxon>
        <taxon>Teleostei</taxon>
        <taxon>Neoteleostei</taxon>
        <taxon>Acanthomorphata</taxon>
        <taxon>Gobiaria</taxon>
        <taxon>Gobiiformes</taxon>
        <taxon>Gobioidei</taxon>
        <taxon>Gobiidae</taxon>
        <taxon>Benthophilinae</taxon>
        <taxon>Neogobiini</taxon>
        <taxon>Neogobius</taxon>
    </lineage>
</organism>
<keyword evidence="3" id="KW-0677">Repeat</keyword>
<evidence type="ECO:0000256" key="5">
    <source>
        <dbReference type="ARBA" id="ARBA00022833"/>
    </source>
</evidence>
<dbReference type="InterPro" id="IPR050331">
    <property type="entry name" value="Zinc_finger"/>
</dbReference>
<feature type="domain" description="C2H2-type" evidence="9">
    <location>
        <begin position="135"/>
        <end position="162"/>
    </location>
</feature>
<dbReference type="PROSITE" id="PS50157">
    <property type="entry name" value="ZINC_FINGER_C2H2_2"/>
    <property type="match status" value="4"/>
</dbReference>
<evidence type="ECO:0000256" key="6">
    <source>
        <dbReference type="ARBA" id="ARBA00023242"/>
    </source>
</evidence>
<dbReference type="Gene3D" id="3.30.160.60">
    <property type="entry name" value="Classic Zinc Finger"/>
    <property type="match status" value="4"/>
</dbReference>
<keyword evidence="11" id="KW-1185">Reference proteome</keyword>
<dbReference type="FunFam" id="3.30.160.60:FF:000690">
    <property type="entry name" value="Zinc finger protein 354C"/>
    <property type="match status" value="1"/>
</dbReference>
<proteinExistence type="predicted"/>
<dbReference type="AlphaFoldDB" id="A0A8C6WTI7"/>
<keyword evidence="2" id="KW-0479">Metal-binding</keyword>
<dbReference type="Ensembl" id="ENSNMLT00000034355.1">
    <property type="protein sequence ID" value="ENSNMLP00000030818.1"/>
    <property type="gene ID" value="ENSNMLG00000019400.1"/>
</dbReference>
<sequence>VFYISGSKWSPDLPSVRNLFKCISAWKHRSDSRGVSNEQNSSPEEDSGGNLELSDSDETSSSGRKLKQLCTDCGALYGARKSHTCQHKLKPHVYAHKQIHKNQSKPYQCRHCPSSFAIFAERTKHNKIHRGPFEYKCDICGISFWVKAYLERHMMVHTGVKPYKCSVCERSFNQDCNLRSHMRMHTGEKPYACPHCDKAFNHNVSLKSHVQRYHPSESETREDTSCVLKNRIHRSTVRLDQLFSKAVENKFTFTIST</sequence>
<dbReference type="Pfam" id="PF00096">
    <property type="entry name" value="zf-C2H2"/>
    <property type="match status" value="1"/>
</dbReference>
<evidence type="ECO:0000256" key="7">
    <source>
        <dbReference type="PROSITE-ProRule" id="PRU00042"/>
    </source>
</evidence>
<dbReference type="Proteomes" id="UP000694523">
    <property type="component" value="Unplaced"/>
</dbReference>
<name>A0A8C6WTI7_9GOBI</name>
<feature type="compositionally biased region" description="Polar residues" evidence="8">
    <location>
        <begin position="33"/>
        <end position="42"/>
    </location>
</feature>
<evidence type="ECO:0000313" key="11">
    <source>
        <dbReference type="Proteomes" id="UP000694523"/>
    </source>
</evidence>
<reference evidence="10" key="1">
    <citation type="submission" date="2025-08" db="UniProtKB">
        <authorList>
            <consortium name="Ensembl"/>
        </authorList>
    </citation>
    <scope>IDENTIFICATION</scope>
</reference>
<comment type="subcellular location">
    <subcellularLocation>
        <location evidence="1">Nucleus</location>
    </subcellularLocation>
</comment>
<keyword evidence="5" id="KW-0862">Zinc</keyword>
<accession>A0A8C6WTI7</accession>
<protein>
    <recommendedName>
        <fullName evidence="9">C2H2-type domain-containing protein</fullName>
    </recommendedName>
</protein>
<dbReference type="GO" id="GO:0010468">
    <property type="term" value="P:regulation of gene expression"/>
    <property type="evidence" value="ECO:0007669"/>
    <property type="project" value="TreeGrafter"/>
</dbReference>
<dbReference type="SUPFAM" id="SSF57667">
    <property type="entry name" value="beta-beta-alpha zinc fingers"/>
    <property type="match status" value="2"/>
</dbReference>